<protein>
    <recommendedName>
        <fullName evidence="13">glucan endo-1,6-beta-glucosidase</fullName>
        <ecNumber evidence="13">3.2.1.75</ecNumber>
    </recommendedName>
    <alternativeName>
        <fullName evidence="15">Beta-1,6-glucanase B</fullName>
    </alternativeName>
    <alternativeName>
        <fullName evidence="14">Endo-1,6-beta-D-glucanase B</fullName>
    </alternativeName>
    <alternativeName>
        <fullName evidence="16">Endo-1,6-beta-glucanase B</fullName>
    </alternativeName>
</protein>
<proteinExistence type="inferred from homology"/>
<evidence type="ECO:0000256" key="8">
    <source>
        <dbReference type="ARBA" id="ARBA00023295"/>
    </source>
</evidence>
<keyword evidence="6" id="KW-0325">Glycoprotein</keyword>
<dbReference type="Proteomes" id="UP000016935">
    <property type="component" value="Unassembled WGS sequence"/>
</dbReference>
<keyword evidence="10" id="KW-0624">Polysaccharide degradation</keyword>
<dbReference type="STRING" id="671987.R0KMR2"/>
<comment type="function">
    <text evidence="12">Beta-glucanases participate in the metabolism of beta-glucan, the main structural component of the cell wall. Acts on lutean, pustulan and 1,6-oligo-beta-D-glucosides.</text>
</comment>
<evidence type="ECO:0000256" key="3">
    <source>
        <dbReference type="ARBA" id="ARBA00022525"/>
    </source>
</evidence>
<evidence type="ECO:0000256" key="5">
    <source>
        <dbReference type="ARBA" id="ARBA00022801"/>
    </source>
</evidence>
<keyword evidence="4 18" id="KW-0732">Signal</keyword>
<evidence type="ECO:0000256" key="15">
    <source>
        <dbReference type="ARBA" id="ARBA00042025"/>
    </source>
</evidence>
<dbReference type="GO" id="GO:0046557">
    <property type="term" value="F:glucan endo-1,6-beta-glucosidase activity"/>
    <property type="evidence" value="ECO:0007669"/>
    <property type="project" value="UniProtKB-EC"/>
</dbReference>
<dbReference type="InterPro" id="IPR050386">
    <property type="entry name" value="Glycosyl_hydrolase_5"/>
</dbReference>
<evidence type="ECO:0000256" key="9">
    <source>
        <dbReference type="ARBA" id="ARBA00023316"/>
    </source>
</evidence>
<dbReference type="OrthoDB" id="1887033at2759"/>
<dbReference type="eggNOG" id="ENOG502RBRB">
    <property type="taxonomic scope" value="Eukaryota"/>
</dbReference>
<evidence type="ECO:0000259" key="19">
    <source>
        <dbReference type="Pfam" id="PF00150"/>
    </source>
</evidence>
<sequence length="453" mass="51825">MFGGSSLVTALLAASALAWTPKHRELAAFNRTSNSFSKRAHPLPSWKIRGVNLGGWLLSEPWMMSGEWSDMGCGGACSEFGCVRSLGQEQADIAFNAHYARWITPSMIEDIHNAGLNTIRIPIGYWSLRGIVDSSEHFPRMDLRYLDAVVEKAAELGMYVVMDLHGAPGAQKTKDPFTGQCLPVEYLPGFFTQRNYDRATRWLDWMTRRVHTNAAYRSSVGIIGVVNEPQTARDQGGMPQEEIDTLTQKYYPQALKAVRDAENDLGIAEDDRLHVQFMDTLWGAGNPRSDIPADTKIMFDDHNYIGGAVVAKNPDAKQADYMYYTCYEDDRLSDGDTPKMVQEWSLTVQNEYSSEFDWRLAQNEAFYKQWFIAQQALYEKTHGWIFWTWRTQLNDPRWDYSYLVYKKWVPTTVEDLDASAARDICTEYFGTQGMIAKTKRMTRRARKQRDTHI</sequence>
<feature type="chain" id="PRO_5004343364" description="glucan endo-1,6-beta-glucosidase" evidence="18">
    <location>
        <begin position="19"/>
        <end position="453"/>
    </location>
</feature>
<comment type="subcellular location">
    <subcellularLocation>
        <location evidence="1">Secreted</location>
    </subcellularLocation>
</comment>
<accession>R0KMR2</accession>
<organism evidence="20 21">
    <name type="scientific">Exserohilum turcicum (strain 28A)</name>
    <name type="common">Northern leaf blight fungus</name>
    <name type="synonym">Setosphaeria turcica</name>
    <dbReference type="NCBI Taxonomy" id="671987"/>
    <lineage>
        <taxon>Eukaryota</taxon>
        <taxon>Fungi</taxon>
        <taxon>Dikarya</taxon>
        <taxon>Ascomycota</taxon>
        <taxon>Pezizomycotina</taxon>
        <taxon>Dothideomycetes</taxon>
        <taxon>Pleosporomycetidae</taxon>
        <taxon>Pleosporales</taxon>
        <taxon>Pleosporineae</taxon>
        <taxon>Pleosporaceae</taxon>
        <taxon>Exserohilum</taxon>
    </lineage>
</organism>
<dbReference type="GO" id="GO:0071555">
    <property type="term" value="P:cell wall organization"/>
    <property type="evidence" value="ECO:0007669"/>
    <property type="project" value="UniProtKB-KW"/>
</dbReference>
<dbReference type="GO" id="GO:0004338">
    <property type="term" value="F:glucan exo-1,3-beta-glucosidase activity"/>
    <property type="evidence" value="ECO:0007669"/>
    <property type="project" value="TreeGrafter"/>
</dbReference>
<evidence type="ECO:0000256" key="14">
    <source>
        <dbReference type="ARBA" id="ARBA00041472"/>
    </source>
</evidence>
<dbReference type="Gene3D" id="3.20.20.80">
    <property type="entry name" value="Glycosidases"/>
    <property type="match status" value="1"/>
</dbReference>
<dbReference type="GO" id="GO:0009986">
    <property type="term" value="C:cell surface"/>
    <property type="evidence" value="ECO:0007669"/>
    <property type="project" value="TreeGrafter"/>
</dbReference>
<dbReference type="HOGENOM" id="CLU_004624_7_0_1"/>
<dbReference type="SUPFAM" id="SSF51445">
    <property type="entry name" value="(Trans)glycosidases"/>
    <property type="match status" value="1"/>
</dbReference>
<keyword evidence="5 17" id="KW-0378">Hydrolase</keyword>
<evidence type="ECO:0000256" key="13">
    <source>
        <dbReference type="ARBA" id="ARBA00038935"/>
    </source>
</evidence>
<dbReference type="Pfam" id="PF00150">
    <property type="entry name" value="Cellulase"/>
    <property type="match status" value="1"/>
</dbReference>
<evidence type="ECO:0000256" key="11">
    <source>
        <dbReference type="ARBA" id="ARBA00036633"/>
    </source>
</evidence>
<evidence type="ECO:0000256" key="1">
    <source>
        <dbReference type="ARBA" id="ARBA00004613"/>
    </source>
</evidence>
<dbReference type="PANTHER" id="PTHR31297:SF39">
    <property type="entry name" value="GLUCAN ENDO-1,6-BETA-GLUCOSIDASE B"/>
    <property type="match status" value="1"/>
</dbReference>
<evidence type="ECO:0000256" key="12">
    <source>
        <dbReference type="ARBA" id="ARBA00037628"/>
    </source>
</evidence>
<dbReference type="EC" id="3.2.1.75" evidence="13"/>
<keyword evidence="8 17" id="KW-0326">Glycosidase</keyword>
<gene>
    <name evidence="20" type="ORF">SETTUDRAFT_159629</name>
</gene>
<evidence type="ECO:0000256" key="17">
    <source>
        <dbReference type="RuleBase" id="RU361153"/>
    </source>
</evidence>
<name>R0KMR2_EXST2</name>
<dbReference type="EMBL" id="KB908515">
    <property type="protein sequence ID" value="EOA89222.1"/>
    <property type="molecule type" value="Genomic_DNA"/>
</dbReference>
<dbReference type="GeneID" id="19397956"/>
<dbReference type="InterPro" id="IPR017853">
    <property type="entry name" value="GH"/>
</dbReference>
<evidence type="ECO:0000256" key="4">
    <source>
        <dbReference type="ARBA" id="ARBA00022729"/>
    </source>
</evidence>
<reference evidence="20 21" key="2">
    <citation type="journal article" date="2013" name="PLoS Genet.">
        <title>Comparative genome structure, secondary metabolite, and effector coding capacity across Cochliobolus pathogens.</title>
        <authorList>
            <person name="Condon B.J."/>
            <person name="Leng Y."/>
            <person name="Wu D."/>
            <person name="Bushley K.E."/>
            <person name="Ohm R.A."/>
            <person name="Otillar R."/>
            <person name="Martin J."/>
            <person name="Schackwitz W."/>
            <person name="Grimwood J."/>
            <person name="MohdZainudin N."/>
            <person name="Xue C."/>
            <person name="Wang R."/>
            <person name="Manning V.A."/>
            <person name="Dhillon B."/>
            <person name="Tu Z.J."/>
            <person name="Steffenson B.J."/>
            <person name="Salamov A."/>
            <person name="Sun H."/>
            <person name="Lowry S."/>
            <person name="LaButti K."/>
            <person name="Han J."/>
            <person name="Copeland A."/>
            <person name="Lindquist E."/>
            <person name="Barry K."/>
            <person name="Schmutz J."/>
            <person name="Baker S.E."/>
            <person name="Ciuffetti L.M."/>
            <person name="Grigoriev I.V."/>
            <person name="Zhong S."/>
            <person name="Turgeon B.G."/>
        </authorList>
    </citation>
    <scope>NUCLEOTIDE SEQUENCE [LARGE SCALE GENOMIC DNA]</scope>
    <source>
        <strain evidence="21">28A</strain>
    </source>
</reference>
<evidence type="ECO:0000256" key="7">
    <source>
        <dbReference type="ARBA" id="ARBA00023277"/>
    </source>
</evidence>
<feature type="domain" description="Glycoside hydrolase family 5" evidence="19">
    <location>
        <begin position="102"/>
        <end position="390"/>
    </location>
</feature>
<dbReference type="GO" id="GO:0009251">
    <property type="term" value="P:glucan catabolic process"/>
    <property type="evidence" value="ECO:0007669"/>
    <property type="project" value="TreeGrafter"/>
</dbReference>
<evidence type="ECO:0000313" key="21">
    <source>
        <dbReference type="Proteomes" id="UP000016935"/>
    </source>
</evidence>
<evidence type="ECO:0000313" key="20">
    <source>
        <dbReference type="EMBL" id="EOA89222.1"/>
    </source>
</evidence>
<dbReference type="RefSeq" id="XP_008023053.1">
    <property type="nucleotide sequence ID" value="XM_008024862.1"/>
</dbReference>
<keyword evidence="9" id="KW-0961">Cell wall biogenesis/degradation</keyword>
<reference evidence="20 21" key="1">
    <citation type="journal article" date="2012" name="PLoS Pathog.">
        <title>Diverse lifestyles and strategies of plant pathogenesis encoded in the genomes of eighteen Dothideomycetes fungi.</title>
        <authorList>
            <person name="Ohm R.A."/>
            <person name="Feau N."/>
            <person name="Henrissat B."/>
            <person name="Schoch C.L."/>
            <person name="Horwitz B.A."/>
            <person name="Barry K.W."/>
            <person name="Condon B.J."/>
            <person name="Copeland A.C."/>
            <person name="Dhillon B."/>
            <person name="Glaser F."/>
            <person name="Hesse C.N."/>
            <person name="Kosti I."/>
            <person name="LaButti K."/>
            <person name="Lindquist E.A."/>
            <person name="Lucas S."/>
            <person name="Salamov A.A."/>
            <person name="Bradshaw R.E."/>
            <person name="Ciuffetti L."/>
            <person name="Hamelin R.C."/>
            <person name="Kema G.H.J."/>
            <person name="Lawrence C."/>
            <person name="Scott J.A."/>
            <person name="Spatafora J.W."/>
            <person name="Turgeon B.G."/>
            <person name="de Wit P.J.G.M."/>
            <person name="Zhong S."/>
            <person name="Goodwin S.B."/>
            <person name="Grigoriev I.V."/>
        </authorList>
    </citation>
    <scope>NUCLEOTIDE SEQUENCE [LARGE SCALE GENOMIC DNA]</scope>
    <source>
        <strain evidence="21">28A</strain>
    </source>
</reference>
<feature type="signal peptide" evidence="18">
    <location>
        <begin position="1"/>
        <end position="18"/>
    </location>
</feature>
<dbReference type="GO" id="GO:0005576">
    <property type="term" value="C:extracellular region"/>
    <property type="evidence" value="ECO:0007669"/>
    <property type="project" value="UniProtKB-SubCell"/>
</dbReference>
<comment type="catalytic activity">
    <reaction evidence="11">
        <text>Random hydrolysis of (1-&gt;6)-linkages in (1-&gt;6)-beta-D-glucans.</text>
        <dbReference type="EC" id="3.2.1.75"/>
    </reaction>
</comment>
<dbReference type="FunFam" id="3.20.20.80:FF:000269">
    <property type="entry name" value="Probable glucan endo-1,6-beta-glucosidase B"/>
    <property type="match status" value="1"/>
</dbReference>
<dbReference type="InterPro" id="IPR001547">
    <property type="entry name" value="Glyco_hydro_5"/>
</dbReference>
<dbReference type="AlphaFoldDB" id="R0KMR2"/>
<evidence type="ECO:0000256" key="6">
    <source>
        <dbReference type="ARBA" id="ARBA00023180"/>
    </source>
</evidence>
<keyword evidence="3" id="KW-0964">Secreted</keyword>
<keyword evidence="7" id="KW-0119">Carbohydrate metabolism</keyword>
<evidence type="ECO:0000256" key="18">
    <source>
        <dbReference type="SAM" id="SignalP"/>
    </source>
</evidence>
<evidence type="ECO:0000256" key="10">
    <source>
        <dbReference type="ARBA" id="ARBA00023326"/>
    </source>
</evidence>
<comment type="similarity">
    <text evidence="2 17">Belongs to the glycosyl hydrolase 5 (cellulase A) family.</text>
</comment>
<dbReference type="PANTHER" id="PTHR31297">
    <property type="entry name" value="GLUCAN ENDO-1,6-BETA-GLUCOSIDASE B"/>
    <property type="match status" value="1"/>
</dbReference>
<keyword evidence="21" id="KW-1185">Reference proteome</keyword>
<evidence type="ECO:0000256" key="16">
    <source>
        <dbReference type="ARBA" id="ARBA00043257"/>
    </source>
</evidence>
<evidence type="ECO:0000256" key="2">
    <source>
        <dbReference type="ARBA" id="ARBA00005641"/>
    </source>
</evidence>